<reference evidence="2 3" key="2">
    <citation type="submission" date="2018-08" db="EMBL/GenBank/DDBJ databases">
        <authorList>
            <person name="Laetsch R D."/>
            <person name="Stevens L."/>
            <person name="Kumar S."/>
            <person name="Blaxter L. M."/>
        </authorList>
    </citation>
    <scope>NUCLEOTIDE SEQUENCE [LARGE SCALE GENOMIC DNA]</scope>
</reference>
<name>A0A182EGI7_ONCOC</name>
<feature type="signal peptide" evidence="1">
    <location>
        <begin position="1"/>
        <end position="19"/>
    </location>
</feature>
<evidence type="ECO:0000313" key="2">
    <source>
        <dbReference type="EMBL" id="VDK85373.1"/>
    </source>
</evidence>
<keyword evidence="3" id="KW-1185">Reference proteome</keyword>
<sequence length="208" mass="23994">MLKLVSIAAFFATVVVVYSKEIIWDCYGDYEECVAESSKMDHVDVNNVESRNIIEFCSDHTQNILPCLATKLGLIKSMSVSMFSLLLTICEAETRNNRPAATEVQQILKHLARLYAYFCAYSNVIDLRYNKECFRYLKKRCILNKPDDSCIFHHCGEKNLNLSESSPFIQQHKTTIINQLNQSATFKNYHHRITTIFTVIITFISMIQ</sequence>
<organism evidence="4">
    <name type="scientific">Onchocerca ochengi</name>
    <name type="common">Filarial nematode worm</name>
    <dbReference type="NCBI Taxonomy" id="42157"/>
    <lineage>
        <taxon>Eukaryota</taxon>
        <taxon>Metazoa</taxon>
        <taxon>Ecdysozoa</taxon>
        <taxon>Nematoda</taxon>
        <taxon>Chromadorea</taxon>
        <taxon>Rhabditida</taxon>
        <taxon>Spirurina</taxon>
        <taxon>Spiruromorpha</taxon>
        <taxon>Filarioidea</taxon>
        <taxon>Onchocercidae</taxon>
        <taxon>Onchocerca</taxon>
    </lineage>
</organism>
<dbReference type="WBParaSite" id="nOo.2.0.1.t07209-RA">
    <property type="protein sequence ID" value="nOo.2.0.1.t07209-RA"/>
    <property type="gene ID" value="nOo.2.0.1.g07209"/>
</dbReference>
<evidence type="ECO:0000256" key="1">
    <source>
        <dbReference type="SAM" id="SignalP"/>
    </source>
</evidence>
<dbReference type="AlphaFoldDB" id="A0A182EGI7"/>
<dbReference type="EMBL" id="UYRW01002487">
    <property type="protein sequence ID" value="VDK85373.1"/>
    <property type="molecule type" value="Genomic_DNA"/>
</dbReference>
<evidence type="ECO:0000313" key="3">
    <source>
        <dbReference type="Proteomes" id="UP000271087"/>
    </source>
</evidence>
<dbReference type="OrthoDB" id="5818578at2759"/>
<protein>
    <submittedName>
        <fullName evidence="4">CPG4 domain-containing protein</fullName>
    </submittedName>
</protein>
<keyword evidence="1" id="KW-0732">Signal</keyword>
<evidence type="ECO:0000313" key="4">
    <source>
        <dbReference type="WBParaSite" id="nOo.2.0.1.t07209-RA"/>
    </source>
</evidence>
<dbReference type="Proteomes" id="UP000271087">
    <property type="component" value="Unassembled WGS sequence"/>
</dbReference>
<accession>A0A182EGI7</accession>
<feature type="chain" id="PRO_5043137453" evidence="1">
    <location>
        <begin position="20"/>
        <end position="208"/>
    </location>
</feature>
<reference evidence="4" key="1">
    <citation type="submission" date="2016-06" db="UniProtKB">
        <authorList>
            <consortium name="WormBaseParasite"/>
        </authorList>
    </citation>
    <scope>IDENTIFICATION</scope>
</reference>
<gene>
    <name evidence="2" type="ORF">NOO_LOCUS7209</name>
</gene>
<proteinExistence type="predicted"/>